<dbReference type="Gene3D" id="1.10.10.10">
    <property type="entry name" value="Winged helix-like DNA-binding domain superfamily/Winged helix DNA-binding domain"/>
    <property type="match status" value="1"/>
</dbReference>
<feature type="domain" description="Response regulatory" evidence="10">
    <location>
        <begin position="5"/>
        <end position="121"/>
    </location>
</feature>
<organism evidence="12 13">
    <name type="scientific">Thermovenabulum gondwanense</name>
    <dbReference type="NCBI Taxonomy" id="520767"/>
    <lineage>
        <taxon>Bacteria</taxon>
        <taxon>Bacillati</taxon>
        <taxon>Bacillota</taxon>
        <taxon>Clostridia</taxon>
        <taxon>Thermosediminibacterales</taxon>
        <taxon>Thermosediminibacteraceae</taxon>
        <taxon>Thermovenabulum</taxon>
    </lineage>
</organism>
<dbReference type="Gene3D" id="3.40.50.2300">
    <property type="match status" value="1"/>
</dbReference>
<dbReference type="PANTHER" id="PTHR48111">
    <property type="entry name" value="REGULATOR OF RPOS"/>
    <property type="match status" value="1"/>
</dbReference>
<dbReference type="CDD" id="cd00383">
    <property type="entry name" value="trans_reg_C"/>
    <property type="match status" value="1"/>
</dbReference>
<evidence type="ECO:0000256" key="9">
    <source>
        <dbReference type="PROSITE-ProRule" id="PRU01091"/>
    </source>
</evidence>
<dbReference type="FunFam" id="1.10.10.10:FF:000018">
    <property type="entry name" value="DNA-binding response regulator ResD"/>
    <property type="match status" value="1"/>
</dbReference>
<dbReference type="Gene3D" id="6.10.250.690">
    <property type="match status" value="1"/>
</dbReference>
<dbReference type="GO" id="GO:0000976">
    <property type="term" value="F:transcription cis-regulatory region binding"/>
    <property type="evidence" value="ECO:0007669"/>
    <property type="project" value="TreeGrafter"/>
</dbReference>
<gene>
    <name evidence="12" type="primary">phoP</name>
    <name evidence="12" type="ORF">ATZ99_09400</name>
</gene>
<dbReference type="GO" id="GO:0032993">
    <property type="term" value="C:protein-DNA complex"/>
    <property type="evidence" value="ECO:0007669"/>
    <property type="project" value="TreeGrafter"/>
</dbReference>
<keyword evidence="3" id="KW-0902">Two-component regulatory system</keyword>
<dbReference type="InterPro" id="IPR039420">
    <property type="entry name" value="WalR-like"/>
</dbReference>
<dbReference type="SUPFAM" id="SSF46894">
    <property type="entry name" value="C-terminal effector domain of the bipartite response regulators"/>
    <property type="match status" value="1"/>
</dbReference>
<dbReference type="OrthoDB" id="152576at2"/>
<evidence type="ECO:0000256" key="5">
    <source>
        <dbReference type="ARBA" id="ARBA00023125"/>
    </source>
</evidence>
<dbReference type="InterPro" id="IPR016032">
    <property type="entry name" value="Sig_transdc_resp-reg_C-effctor"/>
</dbReference>
<protein>
    <recommendedName>
        <fullName evidence="1">Stage 0 sporulation protein A homolog</fullName>
    </recommendedName>
</protein>
<feature type="DNA-binding region" description="OmpR/PhoB-type" evidence="9">
    <location>
        <begin position="131"/>
        <end position="230"/>
    </location>
</feature>
<evidence type="ECO:0000256" key="7">
    <source>
        <dbReference type="ARBA" id="ARBA00024867"/>
    </source>
</evidence>
<dbReference type="GO" id="GO:0006355">
    <property type="term" value="P:regulation of DNA-templated transcription"/>
    <property type="evidence" value="ECO:0007669"/>
    <property type="project" value="InterPro"/>
</dbReference>
<dbReference type="GO" id="GO:0005829">
    <property type="term" value="C:cytosol"/>
    <property type="evidence" value="ECO:0007669"/>
    <property type="project" value="TreeGrafter"/>
</dbReference>
<feature type="modified residue" description="4-aspartylphosphate" evidence="8">
    <location>
        <position position="54"/>
    </location>
</feature>
<comment type="function">
    <text evidence="7">May play the central regulatory role in sporulation. It may be an element of the effector pathway responsible for the activation of sporulation genes in response to nutritional stress. Spo0A may act in concert with spo0H (a sigma factor) to control the expression of some genes that are critical to the sporulation process.</text>
</comment>
<proteinExistence type="predicted"/>
<sequence length="231" mass="26769">MANEKILIVDDEPNILELLKFNLENNGFKVIKALNGEQALELIKLEKPDLILLDVMLPGIDGYELCKILRRKTDTSEIPIILITAKNEEIDRILGLEIGADDYITKPFSVRELVARVKAVLRRVEKKDKGENTIRISDICIEVDKFEVTVDGRKIDLTPKEFELLKLFAQNPGRVFSRDYLLERIWGYDYLGDTRTVDVHIRHLRQKLGDEQDEPKYIETIRGIGYKFKEK</sequence>
<dbReference type="SMART" id="SM00448">
    <property type="entry name" value="REC"/>
    <property type="match status" value="1"/>
</dbReference>
<evidence type="ECO:0000256" key="6">
    <source>
        <dbReference type="ARBA" id="ARBA00023163"/>
    </source>
</evidence>
<keyword evidence="13" id="KW-1185">Reference proteome</keyword>
<reference evidence="12 13" key="1">
    <citation type="submission" date="2015-12" db="EMBL/GenBank/DDBJ databases">
        <title>Draft genome of Thermovenabulum gondwanense isolated from a red thermophilic microbial mat colonisisng an outflow channel of a bore well.</title>
        <authorList>
            <person name="Patel B.K."/>
        </authorList>
    </citation>
    <scope>NUCLEOTIDE SEQUENCE [LARGE SCALE GENOMIC DNA]</scope>
    <source>
        <strain evidence="12 13">R270</strain>
    </source>
</reference>
<keyword evidence="2 8" id="KW-0597">Phosphoprotein</keyword>
<dbReference type="InterPro" id="IPR011006">
    <property type="entry name" value="CheY-like_superfamily"/>
</dbReference>
<dbReference type="AlphaFoldDB" id="A0A161PV05"/>
<dbReference type="STRING" id="520767.ATZ99_09400"/>
<feature type="domain" description="OmpR/PhoB-type" evidence="11">
    <location>
        <begin position="131"/>
        <end position="230"/>
    </location>
</feature>
<evidence type="ECO:0000259" key="10">
    <source>
        <dbReference type="PROSITE" id="PS50110"/>
    </source>
</evidence>
<keyword evidence="4" id="KW-0805">Transcription regulation</keyword>
<evidence type="ECO:0000256" key="4">
    <source>
        <dbReference type="ARBA" id="ARBA00023015"/>
    </source>
</evidence>
<dbReference type="PROSITE" id="PS51755">
    <property type="entry name" value="OMPR_PHOB"/>
    <property type="match status" value="1"/>
</dbReference>
<dbReference type="InterPro" id="IPR036388">
    <property type="entry name" value="WH-like_DNA-bd_sf"/>
</dbReference>
<dbReference type="InterPro" id="IPR001867">
    <property type="entry name" value="OmpR/PhoB-type_DNA-bd"/>
</dbReference>
<dbReference type="GO" id="GO:0000156">
    <property type="term" value="F:phosphorelay response regulator activity"/>
    <property type="evidence" value="ECO:0007669"/>
    <property type="project" value="TreeGrafter"/>
</dbReference>
<dbReference type="PANTHER" id="PTHR48111:SF73">
    <property type="entry name" value="ALKALINE PHOSPHATASE SYNTHESIS TRANSCRIPTIONAL REGULATORY PROTEIN PHOP"/>
    <property type="match status" value="1"/>
</dbReference>
<evidence type="ECO:0000259" key="11">
    <source>
        <dbReference type="PROSITE" id="PS51755"/>
    </source>
</evidence>
<dbReference type="Proteomes" id="UP000075737">
    <property type="component" value="Unassembled WGS sequence"/>
</dbReference>
<accession>A0A161PV05</accession>
<dbReference type="InterPro" id="IPR001789">
    <property type="entry name" value="Sig_transdc_resp-reg_receiver"/>
</dbReference>
<dbReference type="CDD" id="cd19937">
    <property type="entry name" value="REC_OmpR_BsPhoP-like"/>
    <property type="match status" value="1"/>
</dbReference>
<dbReference type="SUPFAM" id="SSF52172">
    <property type="entry name" value="CheY-like"/>
    <property type="match status" value="1"/>
</dbReference>
<dbReference type="PROSITE" id="PS50110">
    <property type="entry name" value="RESPONSE_REGULATORY"/>
    <property type="match status" value="1"/>
</dbReference>
<dbReference type="PATRIC" id="fig|520767.4.peg.1035"/>
<dbReference type="Pfam" id="PF00072">
    <property type="entry name" value="Response_reg"/>
    <property type="match status" value="1"/>
</dbReference>
<dbReference type="EMBL" id="LOHZ01000025">
    <property type="protein sequence ID" value="KYO66696.1"/>
    <property type="molecule type" value="Genomic_DNA"/>
</dbReference>
<comment type="caution">
    <text evidence="12">The sequence shown here is derived from an EMBL/GenBank/DDBJ whole genome shotgun (WGS) entry which is preliminary data.</text>
</comment>
<dbReference type="FunFam" id="3.40.50.2300:FF:000001">
    <property type="entry name" value="DNA-binding response regulator PhoB"/>
    <property type="match status" value="1"/>
</dbReference>
<evidence type="ECO:0000313" key="13">
    <source>
        <dbReference type="Proteomes" id="UP000075737"/>
    </source>
</evidence>
<evidence type="ECO:0000256" key="8">
    <source>
        <dbReference type="PROSITE-ProRule" id="PRU00169"/>
    </source>
</evidence>
<dbReference type="SMART" id="SM00862">
    <property type="entry name" value="Trans_reg_C"/>
    <property type="match status" value="1"/>
</dbReference>
<dbReference type="RefSeq" id="WP_068748088.1">
    <property type="nucleotide sequence ID" value="NZ_LOHZ01000025.1"/>
</dbReference>
<evidence type="ECO:0000256" key="3">
    <source>
        <dbReference type="ARBA" id="ARBA00023012"/>
    </source>
</evidence>
<evidence type="ECO:0000256" key="1">
    <source>
        <dbReference type="ARBA" id="ARBA00018672"/>
    </source>
</evidence>
<evidence type="ECO:0000313" key="12">
    <source>
        <dbReference type="EMBL" id="KYO66696.1"/>
    </source>
</evidence>
<evidence type="ECO:0000256" key="2">
    <source>
        <dbReference type="ARBA" id="ARBA00022553"/>
    </source>
</evidence>
<name>A0A161PV05_9FIRM</name>
<keyword evidence="6" id="KW-0804">Transcription</keyword>
<dbReference type="Pfam" id="PF00486">
    <property type="entry name" value="Trans_reg_C"/>
    <property type="match status" value="1"/>
</dbReference>
<keyword evidence="5 9" id="KW-0238">DNA-binding</keyword>